<comment type="similarity">
    <text evidence="1">Belongs to the carbon-nitrogen hydrolase superfamily. Nitrilase family.</text>
</comment>
<dbReference type="PROSITE" id="PS00921">
    <property type="entry name" value="NITRIL_CHT_2"/>
    <property type="match status" value="1"/>
</dbReference>
<evidence type="ECO:0000313" key="5">
    <source>
        <dbReference type="EMBL" id="MBB6357252.1"/>
    </source>
</evidence>
<proteinExistence type="inferred from homology"/>
<accession>A0A7X0KNK1</accession>
<evidence type="ECO:0000256" key="3">
    <source>
        <dbReference type="SAM" id="MobiDB-lite"/>
    </source>
</evidence>
<evidence type="ECO:0000256" key="2">
    <source>
        <dbReference type="PROSITE-ProRule" id="PRU10139"/>
    </source>
</evidence>
<evidence type="ECO:0000313" key="6">
    <source>
        <dbReference type="Proteomes" id="UP000536262"/>
    </source>
</evidence>
<feature type="active site" description="Proton acceptor" evidence="2">
    <location>
        <position position="29"/>
    </location>
</feature>
<gene>
    <name evidence="5" type="ORF">GGR00_005073</name>
</gene>
<reference evidence="5 6" key="1">
    <citation type="submission" date="2020-08" db="EMBL/GenBank/DDBJ databases">
        <title>Genomic Encyclopedia of Type Strains, Phase IV (KMG-IV): sequencing the most valuable type-strain genomes for metagenomic binning, comparative biology and taxonomic classification.</title>
        <authorList>
            <person name="Goeker M."/>
        </authorList>
    </citation>
    <scope>NUCLEOTIDE SEQUENCE [LARGE SCALE GENOMIC DNA]</scope>
    <source>
        <strain evidence="5 6">DSM 7051</strain>
    </source>
</reference>
<dbReference type="CDD" id="cd07564">
    <property type="entry name" value="nitrilases_CHs"/>
    <property type="match status" value="1"/>
</dbReference>
<dbReference type="PANTHER" id="PTHR46044">
    <property type="entry name" value="NITRILASE"/>
    <property type="match status" value="1"/>
</dbReference>
<evidence type="ECO:0000256" key="1">
    <source>
        <dbReference type="ARBA" id="ARBA00008129"/>
    </source>
</evidence>
<dbReference type="SUPFAM" id="SSF56317">
    <property type="entry name" value="Carbon-nitrogen hydrolase"/>
    <property type="match status" value="1"/>
</dbReference>
<feature type="domain" description="CN hydrolase" evidence="4">
    <location>
        <begin position="1"/>
        <end position="264"/>
    </location>
</feature>
<dbReference type="AlphaFoldDB" id="A0A7X0KNK1"/>
<keyword evidence="5" id="KW-0378">Hydrolase</keyword>
<dbReference type="InterPro" id="IPR036526">
    <property type="entry name" value="C-N_Hydrolase_sf"/>
</dbReference>
<dbReference type="InterPro" id="IPR000132">
    <property type="entry name" value="Nitrilase/CN_hydratase_CS"/>
</dbReference>
<dbReference type="PANTHER" id="PTHR46044:SF1">
    <property type="entry name" value="CN HYDROLASE DOMAIN-CONTAINING PROTEIN"/>
    <property type="match status" value="1"/>
</dbReference>
<keyword evidence="6" id="KW-1185">Reference proteome</keyword>
<dbReference type="GO" id="GO:0051410">
    <property type="term" value="P:detoxification of nitrogen compound"/>
    <property type="evidence" value="ECO:0007669"/>
    <property type="project" value="TreeGrafter"/>
</dbReference>
<dbReference type="InterPro" id="IPR044149">
    <property type="entry name" value="Nitrilases_CHs"/>
</dbReference>
<dbReference type="Proteomes" id="UP000536262">
    <property type="component" value="Unassembled WGS sequence"/>
</dbReference>
<dbReference type="Pfam" id="PF00795">
    <property type="entry name" value="CN_hydrolase"/>
    <property type="match status" value="1"/>
</dbReference>
<dbReference type="EC" id="3.5.5.7" evidence="5"/>
<dbReference type="InterPro" id="IPR003010">
    <property type="entry name" value="C-N_Hydrolase"/>
</dbReference>
<dbReference type="PROSITE" id="PS00920">
    <property type="entry name" value="NITRIL_CHT_1"/>
    <property type="match status" value="1"/>
</dbReference>
<feature type="region of interest" description="Disordered" evidence="3">
    <location>
        <begin position="314"/>
        <end position="341"/>
    </location>
</feature>
<dbReference type="Gene3D" id="3.60.110.10">
    <property type="entry name" value="Carbon-nitrogen hydrolase"/>
    <property type="match status" value="1"/>
</dbReference>
<sequence length="341" mass="37240">MNADKTIGKAVSLIEQASKKGAKIVAFPEVFIPGYPWWICLGNLPWGHKFIVPYHENSLQLRDVRMAKLQEAAKRHSIAVIMGYSERDGASRYMSQVFIDADGTIVGNRRKLKPTSAERMIYGEGDGSDFFVHDFEFGRVGALNCWEHFQPLSKMAMYSLHEQIHVASWPSMLVDEPGAKQSSASVNASLTVTCSYALEGSCFVLCATQVYGKAAVDAFCDTEDKKHLFALGGGFARIFGPGGATLVDPLSHDEEGIVCADIDLAEILEAKASADPVGHYSRGDALSLLINRNGRAPVRLLDENDRLELPLRYFPRSAPTNGQTSIPLAETSEGSRAGEKP</sequence>
<name>A0A7X0KNK1_9HYPH</name>
<comment type="caution">
    <text evidence="5">The sequence shown here is derived from an EMBL/GenBank/DDBJ whole genome shotgun (WGS) entry which is preliminary data.</text>
</comment>
<dbReference type="GO" id="GO:0018762">
    <property type="term" value="F:aliphatic nitrilase activity"/>
    <property type="evidence" value="ECO:0007669"/>
    <property type="project" value="UniProtKB-EC"/>
</dbReference>
<organism evidence="5 6">
    <name type="scientific">Aminobacter aganoensis</name>
    <dbReference type="NCBI Taxonomy" id="83264"/>
    <lineage>
        <taxon>Bacteria</taxon>
        <taxon>Pseudomonadati</taxon>
        <taxon>Pseudomonadota</taxon>
        <taxon>Alphaproteobacteria</taxon>
        <taxon>Hyphomicrobiales</taxon>
        <taxon>Phyllobacteriaceae</taxon>
        <taxon>Aminobacter</taxon>
    </lineage>
</organism>
<protein>
    <submittedName>
        <fullName evidence="5">Aliphatic nitrilase</fullName>
        <ecNumber evidence="5">3.5.5.7</ecNumber>
    </submittedName>
</protein>
<dbReference type="PROSITE" id="PS50263">
    <property type="entry name" value="CN_HYDROLASE"/>
    <property type="match status" value="1"/>
</dbReference>
<evidence type="ECO:0000259" key="4">
    <source>
        <dbReference type="PROSITE" id="PS50263"/>
    </source>
</evidence>
<dbReference type="EMBL" id="JACHOU010000021">
    <property type="protein sequence ID" value="MBB6357252.1"/>
    <property type="molecule type" value="Genomic_DNA"/>
</dbReference>
<dbReference type="GO" id="GO:0018822">
    <property type="term" value="F:nitrile hydratase activity"/>
    <property type="evidence" value="ECO:0007669"/>
    <property type="project" value="TreeGrafter"/>
</dbReference>